<organism evidence="2 3">
    <name type="scientific">Ambispora gerdemannii</name>
    <dbReference type="NCBI Taxonomy" id="144530"/>
    <lineage>
        <taxon>Eukaryota</taxon>
        <taxon>Fungi</taxon>
        <taxon>Fungi incertae sedis</taxon>
        <taxon>Mucoromycota</taxon>
        <taxon>Glomeromycotina</taxon>
        <taxon>Glomeromycetes</taxon>
        <taxon>Archaeosporales</taxon>
        <taxon>Ambisporaceae</taxon>
        <taxon>Ambispora</taxon>
    </lineage>
</organism>
<dbReference type="Proteomes" id="UP000789831">
    <property type="component" value="Unassembled WGS sequence"/>
</dbReference>
<proteinExistence type="predicted"/>
<reference evidence="2" key="1">
    <citation type="submission" date="2021-06" db="EMBL/GenBank/DDBJ databases">
        <authorList>
            <person name="Kallberg Y."/>
            <person name="Tangrot J."/>
            <person name="Rosling A."/>
        </authorList>
    </citation>
    <scope>NUCLEOTIDE SEQUENCE</scope>
    <source>
        <strain evidence="2">MT106</strain>
    </source>
</reference>
<name>A0A9N8WMF0_9GLOM</name>
<dbReference type="EMBL" id="CAJVPL010000380">
    <property type="protein sequence ID" value="CAG8489938.1"/>
    <property type="molecule type" value="Genomic_DNA"/>
</dbReference>
<accession>A0A9N8WMF0</accession>
<sequence>MEPTMINHPRTINLTYSKRKGKVARFMFGVSIRCGPEKMKYVQKLDAQLASRVKTMRILQWGSKLALIKEQSKICKHSLENCSESVLWEALRGQRAMSQVSERVEQDEVFHDNTLMVVDTFASESDRCHLASSIGCKLPSNSDDPKELPLGNSLEEARLNDGKDELT</sequence>
<evidence type="ECO:0000313" key="2">
    <source>
        <dbReference type="EMBL" id="CAG8489938.1"/>
    </source>
</evidence>
<evidence type="ECO:0000256" key="1">
    <source>
        <dbReference type="SAM" id="MobiDB-lite"/>
    </source>
</evidence>
<comment type="caution">
    <text evidence="2">The sequence shown here is derived from an EMBL/GenBank/DDBJ whole genome shotgun (WGS) entry which is preliminary data.</text>
</comment>
<feature type="compositionally biased region" description="Basic and acidic residues" evidence="1">
    <location>
        <begin position="155"/>
        <end position="167"/>
    </location>
</feature>
<dbReference type="AlphaFoldDB" id="A0A9N8WMF0"/>
<evidence type="ECO:0000313" key="3">
    <source>
        <dbReference type="Proteomes" id="UP000789831"/>
    </source>
</evidence>
<keyword evidence="3" id="KW-1185">Reference proteome</keyword>
<gene>
    <name evidence="2" type="ORF">AGERDE_LOCUS3693</name>
</gene>
<protein>
    <submittedName>
        <fullName evidence="2">6697_t:CDS:1</fullName>
    </submittedName>
</protein>
<dbReference type="OrthoDB" id="10608513at2759"/>
<feature type="region of interest" description="Disordered" evidence="1">
    <location>
        <begin position="141"/>
        <end position="167"/>
    </location>
</feature>